<gene>
    <name evidence="1" type="ORF">E0F89_02695</name>
</gene>
<dbReference type="AlphaFoldDB" id="A0A4R5AZA1"/>
<dbReference type="EMBL" id="SMFM01000001">
    <property type="protein sequence ID" value="TDD78561.1"/>
    <property type="molecule type" value="Genomic_DNA"/>
</dbReference>
<dbReference type="RefSeq" id="WP_131908314.1">
    <property type="nucleotide sequence ID" value="NZ_SMFM01000001.1"/>
</dbReference>
<evidence type="ECO:0000313" key="1">
    <source>
        <dbReference type="EMBL" id="TDD78561.1"/>
    </source>
</evidence>
<keyword evidence="2" id="KW-1185">Reference proteome</keyword>
<comment type="caution">
    <text evidence="1">The sequence shown here is derived from an EMBL/GenBank/DDBJ whole genome shotgun (WGS) entry which is preliminary data.</text>
</comment>
<dbReference type="OrthoDB" id="6398046at2"/>
<sequence length="185" mass="21196">MAYLDEHRAKFDNLKAVLDKKNRTQLSLIANGGYSILFTYPPKEESLYLDKAMATLDMEKFEIIDISNLFVEFVEEYEIDSFVEVYNDLKPNSYKIFMDAAGSDTDLFDMVMNAIKETAKKGLIPVLLRTGVFYGTGIENINITQNSEIDELNIPLLIFYPGEIEGEHHHFLNAKQSSNYRCTII</sequence>
<evidence type="ECO:0000313" key="2">
    <source>
        <dbReference type="Proteomes" id="UP000295278"/>
    </source>
</evidence>
<name>A0A4R5AZA1_9FLAO</name>
<reference evidence="1 2" key="1">
    <citation type="submission" date="2019-03" db="EMBL/GenBank/DDBJ databases">
        <title>Flavobacterium AT-3-2 sp. nov., isolated from arctic soil.</title>
        <authorList>
            <person name="Chaudhary D.K."/>
        </authorList>
    </citation>
    <scope>NUCLEOTIDE SEQUENCE [LARGE SCALE GENOMIC DNA]</scope>
    <source>
        <strain evidence="1 2">AT-3-2</strain>
    </source>
</reference>
<organism evidence="1 2">
    <name type="scientific">Flavobacterium caseinilyticum</name>
    <dbReference type="NCBI Taxonomy" id="2541732"/>
    <lineage>
        <taxon>Bacteria</taxon>
        <taxon>Pseudomonadati</taxon>
        <taxon>Bacteroidota</taxon>
        <taxon>Flavobacteriia</taxon>
        <taxon>Flavobacteriales</taxon>
        <taxon>Flavobacteriaceae</taxon>
        <taxon>Flavobacterium</taxon>
    </lineage>
</organism>
<proteinExistence type="predicted"/>
<evidence type="ECO:0008006" key="3">
    <source>
        <dbReference type="Google" id="ProtNLM"/>
    </source>
</evidence>
<protein>
    <recommendedName>
        <fullName evidence="3">DUF1788 domain-containing protein</fullName>
    </recommendedName>
</protein>
<dbReference type="Proteomes" id="UP000295278">
    <property type="component" value="Unassembled WGS sequence"/>
</dbReference>
<accession>A0A4R5AZA1</accession>